<dbReference type="EMBL" id="CP051167">
    <property type="protein sequence ID" value="QIZ71836.1"/>
    <property type="molecule type" value="Genomic_DNA"/>
</dbReference>
<dbReference type="Pfam" id="PF07602">
    <property type="entry name" value="DUF1565"/>
    <property type="match status" value="1"/>
</dbReference>
<dbReference type="InterPro" id="IPR011459">
    <property type="entry name" value="DUF1565"/>
</dbReference>
<comment type="pathway">
    <text evidence="1">Protein modification; protein ubiquitination.</text>
</comment>
<dbReference type="Proteomes" id="UP000500857">
    <property type="component" value="Chromosome"/>
</dbReference>
<evidence type="ECO:0000256" key="3">
    <source>
        <dbReference type="ARBA" id="ARBA00022786"/>
    </source>
</evidence>
<dbReference type="InterPro" id="IPR012334">
    <property type="entry name" value="Pectin_lyas_fold"/>
</dbReference>
<dbReference type="RefSeq" id="WP_168569988.1">
    <property type="nucleotide sequence ID" value="NZ_CP051167.1"/>
</dbReference>
<evidence type="ECO:0000313" key="5">
    <source>
        <dbReference type="EMBL" id="QIZ71836.1"/>
    </source>
</evidence>
<dbReference type="Pfam" id="PF14218">
    <property type="entry name" value="COP23"/>
    <property type="match status" value="1"/>
</dbReference>
<dbReference type="SUPFAM" id="SSF51126">
    <property type="entry name" value="Pectin lyase-like"/>
    <property type="match status" value="1"/>
</dbReference>
<dbReference type="PANTHER" id="PTHR22990">
    <property type="entry name" value="F-BOX ONLY PROTEIN"/>
    <property type="match status" value="1"/>
</dbReference>
<keyword evidence="2" id="KW-0677">Repeat</keyword>
<proteinExistence type="predicted"/>
<name>A0A6H1U070_9CYAN</name>
<keyword evidence="6" id="KW-1185">Reference proteome</keyword>
<evidence type="ECO:0000313" key="6">
    <source>
        <dbReference type="Proteomes" id="UP000500857"/>
    </source>
</evidence>
<reference evidence="5 6" key="1">
    <citation type="submission" date="2020-04" db="EMBL/GenBank/DDBJ databases">
        <authorList>
            <person name="Basu S."/>
            <person name="Maruthanayagam V."/>
            <person name="Chakraborty S."/>
            <person name="Pramanik A."/>
            <person name="Mukherjee J."/>
            <person name="Brink B."/>
        </authorList>
    </citation>
    <scope>NUCLEOTIDE SEQUENCE [LARGE SCALE GENOMIC DNA]</scope>
    <source>
        <strain evidence="5 6">AP17</strain>
    </source>
</reference>
<accession>A0A6H1U070</accession>
<dbReference type="Gene3D" id="2.160.20.10">
    <property type="entry name" value="Single-stranded right-handed beta-helix, Pectin lyase-like"/>
    <property type="match status" value="1"/>
</dbReference>
<dbReference type="InterPro" id="IPR022441">
    <property type="entry name" value="Para_beta_helix_rpt-2"/>
</dbReference>
<dbReference type="InterPro" id="IPR011050">
    <property type="entry name" value="Pectin_lyase_fold/virulence"/>
</dbReference>
<evidence type="ECO:0000256" key="2">
    <source>
        <dbReference type="ARBA" id="ARBA00022737"/>
    </source>
</evidence>
<dbReference type="KEGG" id="oxy:HCG48_15645"/>
<dbReference type="SMART" id="SM00710">
    <property type="entry name" value="PbH1"/>
    <property type="match status" value="6"/>
</dbReference>
<dbReference type="InterPro" id="IPR006626">
    <property type="entry name" value="PbH1"/>
</dbReference>
<organism evidence="5 6">
    <name type="scientific">Oxynema aestuarii AP17</name>
    <dbReference type="NCBI Taxonomy" id="2064643"/>
    <lineage>
        <taxon>Bacteria</taxon>
        <taxon>Bacillati</taxon>
        <taxon>Cyanobacteriota</taxon>
        <taxon>Cyanophyceae</taxon>
        <taxon>Oscillatoriophycideae</taxon>
        <taxon>Oscillatoriales</taxon>
        <taxon>Oscillatoriaceae</taxon>
        <taxon>Oxynema</taxon>
        <taxon>Oxynema aestuarii</taxon>
    </lineage>
</organism>
<evidence type="ECO:0000259" key="4">
    <source>
        <dbReference type="Pfam" id="PF07602"/>
    </source>
</evidence>
<dbReference type="InterPro" id="IPR051550">
    <property type="entry name" value="SCF-Subunits/Alg-Epimerases"/>
</dbReference>
<dbReference type="PANTHER" id="PTHR22990:SF15">
    <property type="entry name" value="F-BOX ONLY PROTEIN 10"/>
    <property type="match status" value="1"/>
</dbReference>
<dbReference type="InterPro" id="IPR025478">
    <property type="entry name" value="COP23"/>
</dbReference>
<dbReference type="AlphaFoldDB" id="A0A6H1U070"/>
<dbReference type="NCBIfam" id="TIGR03804">
    <property type="entry name" value="para_beta_helix"/>
    <property type="match status" value="2"/>
</dbReference>
<protein>
    <submittedName>
        <fullName evidence="5">DUF1565 domain-containing protein</fullName>
    </submittedName>
</protein>
<sequence>MNKFTYPILLTTIGLISATSLTIQADGRWQAGNRAIAEQSSLNREAIAQQSILYVDPKRGNDSPSDGRSEAKPLRTISAALERATSGTTIQLAPGRYSAGENFPLEVKSGVILRGDESQHGERVVITGGGDRLTRSWAKQNITIAAGNNSQILGVTVTNPNTRGTGIWVENTNPTIRNSTFVNNNREGIFVSGTGNPTIENNKFTYNGGNGISVTRDASGQIIGNEFHDTGFGLAIGHNSTPMIANNQIRQNRIGIVVTQQARPVLQGNTIENNTDYGLVAIAQSQPQIASSNVFRGNERTNQLITRGQQDTPPTPDDRLSHNTQFSCEPYGNGYATIAHKTLASIPQPMITWNNREFDTPQNRCSEVTQKLNQLVVNHGGQLDRMLFATGRVNNSKVVCLVDDVRQSCQPENMLFNLSGDNASNPAEVLRRLVAFSVQGKGNPVQELGEEAIAPLESVARNLEPELGLWFVNQGEI</sequence>
<feature type="domain" description="DUF1565" evidence="4">
    <location>
        <begin position="60"/>
        <end position="290"/>
    </location>
</feature>
<gene>
    <name evidence="5" type="ORF">HCG48_15645</name>
</gene>
<keyword evidence="3" id="KW-0833">Ubl conjugation pathway</keyword>
<evidence type="ECO:0000256" key="1">
    <source>
        <dbReference type="ARBA" id="ARBA00004906"/>
    </source>
</evidence>